<feature type="transmembrane region" description="Helical" evidence="7">
    <location>
        <begin position="45"/>
        <end position="66"/>
    </location>
</feature>
<keyword evidence="4 7" id="KW-0812">Transmembrane</keyword>
<dbReference type="GO" id="GO:0005886">
    <property type="term" value="C:plasma membrane"/>
    <property type="evidence" value="ECO:0007669"/>
    <property type="project" value="UniProtKB-SubCell"/>
</dbReference>
<evidence type="ECO:0000256" key="7">
    <source>
        <dbReference type="SAM" id="Phobius"/>
    </source>
</evidence>
<feature type="transmembrane region" description="Helical" evidence="7">
    <location>
        <begin position="377"/>
        <end position="395"/>
    </location>
</feature>
<accession>A0A160KQJ4</accession>
<dbReference type="Pfam" id="PF07690">
    <property type="entry name" value="MFS_1"/>
    <property type="match status" value="1"/>
</dbReference>
<sequence>MRDLPDTLKVLLVTNAVNSLGAGLVLPFLWLYLTEVRGFSEWVPATVLAVQAMTAVLGGLVWGALLDVLPRRAVLLVVMLVAALGSALFAVSSSSTTAVVAGVVYGLGVSGVGASLRVMYASTARTPKERALVFQVDFGVFNAMAGLGVLVGGFVTTLPFGDAIDRYSLLYLSDAVTFVLTGVAVFVLIRGHEPHRVKNTSNADRPSYRSVLLDARLTALYLTLVILLIVSVGQIRSGLPAFLTAHAGLSPLGFSVAFALNIAAAVVVQFLVVPHLRVVRRSRLLTAGAVASLMAWTVVAATPFVGTGPALAMAVLATVLLAIGETLAVPITNTLVNELVLSDARGRANALLSICVSTSSVIAPIIAGALLTAWDGLGMIAVMIGASMLAAILTLKTARMIPIAVDRSGSVDEVVKT</sequence>
<feature type="transmembrane region" description="Helical" evidence="7">
    <location>
        <begin position="210"/>
        <end position="232"/>
    </location>
</feature>
<feature type="domain" description="Major facilitator superfamily (MFS) profile" evidence="8">
    <location>
        <begin position="7"/>
        <end position="399"/>
    </location>
</feature>
<evidence type="ECO:0000256" key="1">
    <source>
        <dbReference type="ARBA" id="ARBA00004651"/>
    </source>
</evidence>
<evidence type="ECO:0000256" key="4">
    <source>
        <dbReference type="ARBA" id="ARBA00022692"/>
    </source>
</evidence>
<dbReference type="PROSITE" id="PS50850">
    <property type="entry name" value="MFS"/>
    <property type="match status" value="1"/>
</dbReference>
<keyword evidence="5 7" id="KW-1133">Transmembrane helix</keyword>
<evidence type="ECO:0000256" key="2">
    <source>
        <dbReference type="ARBA" id="ARBA00022448"/>
    </source>
</evidence>
<keyword evidence="2" id="KW-0813">Transport</keyword>
<feature type="transmembrane region" description="Helical" evidence="7">
    <location>
        <begin position="132"/>
        <end position="155"/>
    </location>
</feature>
<feature type="transmembrane region" description="Helical" evidence="7">
    <location>
        <begin position="284"/>
        <end position="305"/>
    </location>
</feature>
<evidence type="ECO:0000259" key="8">
    <source>
        <dbReference type="PROSITE" id="PS50850"/>
    </source>
</evidence>
<dbReference type="InterPro" id="IPR036259">
    <property type="entry name" value="MFS_trans_sf"/>
</dbReference>
<dbReference type="STRING" id="33888.A6122_0101"/>
<dbReference type="AlphaFoldDB" id="A0A160KQJ4"/>
<dbReference type="SUPFAM" id="SSF103473">
    <property type="entry name" value="MFS general substrate transporter"/>
    <property type="match status" value="1"/>
</dbReference>
<feature type="transmembrane region" description="Helical" evidence="7">
    <location>
        <begin position="98"/>
        <end position="120"/>
    </location>
</feature>
<dbReference type="InterPro" id="IPR050171">
    <property type="entry name" value="MFS_Transporters"/>
</dbReference>
<keyword evidence="6 7" id="KW-0472">Membrane</keyword>
<protein>
    <recommendedName>
        <fullName evidence="8">Major facilitator superfamily (MFS) profile domain-containing protein</fullName>
    </recommendedName>
</protein>
<dbReference type="InterPro" id="IPR020846">
    <property type="entry name" value="MFS_dom"/>
</dbReference>
<feature type="transmembrane region" description="Helical" evidence="7">
    <location>
        <begin position="73"/>
        <end position="92"/>
    </location>
</feature>
<keyword evidence="3" id="KW-1003">Cell membrane</keyword>
<feature type="transmembrane region" description="Helical" evidence="7">
    <location>
        <begin position="252"/>
        <end position="272"/>
    </location>
</feature>
<gene>
    <name evidence="9" type="ORF">A6122_0101</name>
</gene>
<dbReference type="PANTHER" id="PTHR23517">
    <property type="entry name" value="RESISTANCE PROTEIN MDTM, PUTATIVE-RELATED-RELATED"/>
    <property type="match status" value="1"/>
</dbReference>
<organism evidence="9 10">
    <name type="scientific">Rathayibacter tritici</name>
    <dbReference type="NCBI Taxonomy" id="33888"/>
    <lineage>
        <taxon>Bacteria</taxon>
        <taxon>Bacillati</taxon>
        <taxon>Actinomycetota</taxon>
        <taxon>Actinomycetes</taxon>
        <taxon>Micrococcales</taxon>
        <taxon>Microbacteriaceae</taxon>
        <taxon>Rathayibacter</taxon>
    </lineage>
</organism>
<feature type="transmembrane region" description="Helical" evidence="7">
    <location>
        <begin position="348"/>
        <end position="371"/>
    </location>
</feature>
<dbReference type="PATRIC" id="fig|33888.3.peg.120"/>
<dbReference type="Proteomes" id="UP000077071">
    <property type="component" value="Chromosome"/>
</dbReference>
<proteinExistence type="predicted"/>
<evidence type="ECO:0000313" key="9">
    <source>
        <dbReference type="EMBL" id="AND15268.1"/>
    </source>
</evidence>
<feature type="transmembrane region" description="Helical" evidence="7">
    <location>
        <begin position="12"/>
        <end position="33"/>
    </location>
</feature>
<evidence type="ECO:0000256" key="6">
    <source>
        <dbReference type="ARBA" id="ARBA00023136"/>
    </source>
</evidence>
<evidence type="ECO:0000256" key="3">
    <source>
        <dbReference type="ARBA" id="ARBA00022475"/>
    </source>
</evidence>
<dbReference type="Gene3D" id="1.20.1250.20">
    <property type="entry name" value="MFS general substrate transporter like domains"/>
    <property type="match status" value="1"/>
</dbReference>
<dbReference type="PANTHER" id="PTHR23517:SF3">
    <property type="entry name" value="INTEGRAL MEMBRANE TRANSPORT PROTEIN"/>
    <property type="match status" value="1"/>
</dbReference>
<dbReference type="EMBL" id="CP015515">
    <property type="protein sequence ID" value="AND15268.1"/>
    <property type="molecule type" value="Genomic_DNA"/>
</dbReference>
<feature type="transmembrane region" description="Helical" evidence="7">
    <location>
        <begin position="167"/>
        <end position="189"/>
    </location>
</feature>
<evidence type="ECO:0000313" key="10">
    <source>
        <dbReference type="Proteomes" id="UP000077071"/>
    </source>
</evidence>
<reference evidence="9 10" key="1">
    <citation type="submission" date="2016-05" db="EMBL/GenBank/DDBJ databases">
        <title>Complete genome sequence of Rathayibacter tritici NCPPB 1953.</title>
        <authorList>
            <person name="Park J."/>
            <person name="Lee H.-H."/>
            <person name="Lee S.-W."/>
            <person name="Seo Y.-S."/>
        </authorList>
    </citation>
    <scope>NUCLEOTIDE SEQUENCE [LARGE SCALE GENOMIC DNA]</scope>
    <source>
        <strain evidence="9 10">NCPPB 1953</strain>
    </source>
</reference>
<dbReference type="InterPro" id="IPR011701">
    <property type="entry name" value="MFS"/>
</dbReference>
<feature type="transmembrane region" description="Helical" evidence="7">
    <location>
        <begin position="311"/>
        <end position="336"/>
    </location>
</feature>
<comment type="subcellular location">
    <subcellularLocation>
        <location evidence="1">Cell membrane</location>
        <topology evidence="1">Multi-pass membrane protein</topology>
    </subcellularLocation>
</comment>
<keyword evidence="10" id="KW-1185">Reference proteome</keyword>
<dbReference type="KEGG" id="rtn:A6122_0101"/>
<dbReference type="GO" id="GO:0022857">
    <property type="term" value="F:transmembrane transporter activity"/>
    <property type="evidence" value="ECO:0007669"/>
    <property type="project" value="InterPro"/>
</dbReference>
<name>A0A160KQJ4_9MICO</name>
<evidence type="ECO:0000256" key="5">
    <source>
        <dbReference type="ARBA" id="ARBA00022989"/>
    </source>
</evidence>